<dbReference type="EMBL" id="BQKI01000117">
    <property type="protein sequence ID" value="GJN40369.1"/>
    <property type="molecule type" value="Genomic_DNA"/>
</dbReference>
<proteinExistence type="predicted"/>
<comment type="caution">
    <text evidence="1">The sequence shown here is derived from an EMBL/GenBank/DDBJ whole genome shotgun (WGS) entry which is preliminary data.</text>
</comment>
<evidence type="ECO:0000313" key="1">
    <source>
        <dbReference type="EMBL" id="GJN40369.1"/>
    </source>
</evidence>
<reference evidence="1" key="2">
    <citation type="submission" date="2021-12" db="EMBL/GenBank/DDBJ databases">
        <title>Resequencing data analysis of finger millet.</title>
        <authorList>
            <person name="Hatakeyama M."/>
            <person name="Aluri S."/>
            <person name="Balachadran M.T."/>
            <person name="Sivarajan S.R."/>
            <person name="Poveda L."/>
            <person name="Shimizu-Inatsugi R."/>
            <person name="Schlapbach R."/>
            <person name="Sreeman S.M."/>
            <person name="Shimizu K.K."/>
        </authorList>
    </citation>
    <scope>NUCLEOTIDE SEQUENCE</scope>
</reference>
<accession>A0AAV5FZQ2</accession>
<reference evidence="1" key="1">
    <citation type="journal article" date="2018" name="DNA Res.">
        <title>Multiple hybrid de novo genome assembly of finger millet, an orphan allotetraploid crop.</title>
        <authorList>
            <person name="Hatakeyama M."/>
            <person name="Aluri S."/>
            <person name="Balachadran M.T."/>
            <person name="Sivarajan S.R."/>
            <person name="Patrignani A."/>
            <person name="Gruter S."/>
            <person name="Poveda L."/>
            <person name="Shimizu-Inatsugi R."/>
            <person name="Baeten J."/>
            <person name="Francoijs K.J."/>
            <person name="Nataraja K.N."/>
            <person name="Reddy Y.A.N."/>
            <person name="Phadnis S."/>
            <person name="Ravikumar R.L."/>
            <person name="Schlapbach R."/>
            <person name="Sreeman S.M."/>
            <person name="Shimizu K.K."/>
        </authorList>
    </citation>
    <scope>NUCLEOTIDE SEQUENCE</scope>
</reference>
<protein>
    <submittedName>
        <fullName evidence="1">Uncharacterized protein</fullName>
    </submittedName>
</protein>
<name>A0AAV5FZQ2_ELECO</name>
<sequence>MTVYVTRKNDTIEGMMMTDAARGITTTDDDVTIRIGATIVTRTINDVTTLTSTEGFDGINAFVPELHICKWLRSFKQVAIHKYDNQTNPQEWLQIYSTIIRSARGDAFVMANYLLDYLELAVRIWLTSLPKKSTSSWGDFNKKFIEKFQATYNRPSNRFDLT</sequence>
<organism evidence="1 2">
    <name type="scientific">Eleusine coracana subsp. coracana</name>
    <dbReference type="NCBI Taxonomy" id="191504"/>
    <lineage>
        <taxon>Eukaryota</taxon>
        <taxon>Viridiplantae</taxon>
        <taxon>Streptophyta</taxon>
        <taxon>Embryophyta</taxon>
        <taxon>Tracheophyta</taxon>
        <taxon>Spermatophyta</taxon>
        <taxon>Magnoliopsida</taxon>
        <taxon>Liliopsida</taxon>
        <taxon>Poales</taxon>
        <taxon>Poaceae</taxon>
        <taxon>PACMAD clade</taxon>
        <taxon>Chloridoideae</taxon>
        <taxon>Cynodonteae</taxon>
        <taxon>Eleusininae</taxon>
        <taxon>Eleusine</taxon>
    </lineage>
</organism>
<dbReference type="AlphaFoldDB" id="A0AAV5FZQ2"/>
<keyword evidence="2" id="KW-1185">Reference proteome</keyword>
<dbReference type="Proteomes" id="UP001054889">
    <property type="component" value="Unassembled WGS sequence"/>
</dbReference>
<gene>
    <name evidence="1" type="primary">gb29575</name>
    <name evidence="1" type="ORF">PR202_gb29575</name>
</gene>
<evidence type="ECO:0000313" key="2">
    <source>
        <dbReference type="Proteomes" id="UP001054889"/>
    </source>
</evidence>